<dbReference type="InterPro" id="IPR015683">
    <property type="entry name" value="Ionotropic_Glu_rcpt"/>
</dbReference>
<keyword evidence="4 22" id="KW-0732">Signal</keyword>
<evidence type="ECO:0000256" key="22">
    <source>
        <dbReference type="RuleBase" id="RU367118"/>
    </source>
</evidence>
<keyword evidence="1 22" id="KW-0813">Transport</keyword>
<feature type="region of interest" description="Disordered" evidence="23">
    <location>
        <begin position="945"/>
        <end position="1011"/>
    </location>
</feature>
<evidence type="ECO:0000256" key="18">
    <source>
        <dbReference type="ARBA" id="ARBA00061411"/>
    </source>
</evidence>
<dbReference type="Pfam" id="PF10613">
    <property type="entry name" value="Lig_chan-Glu_bd"/>
    <property type="match status" value="1"/>
</dbReference>
<evidence type="ECO:0000256" key="7">
    <source>
        <dbReference type="ARBA" id="ARBA00023065"/>
    </source>
</evidence>
<feature type="binding site" evidence="19">
    <location>
        <position position="528"/>
    </location>
    <ligand>
        <name>L-glutamate</name>
        <dbReference type="ChEBI" id="CHEBI:29985"/>
    </ligand>
</feature>
<name>A0A6P7L821_BETSP</name>
<feature type="site" description="Interaction with the cone snail toxin Con-ikot-ikot" evidence="20">
    <location>
        <position position="699"/>
    </location>
</feature>
<dbReference type="InterPro" id="IPR001828">
    <property type="entry name" value="ANF_lig-bd_rcpt"/>
</dbReference>
<evidence type="ECO:0000256" key="10">
    <source>
        <dbReference type="ARBA" id="ARBA00023180"/>
    </source>
</evidence>
<dbReference type="Gene3D" id="1.10.287.70">
    <property type="match status" value="1"/>
</dbReference>
<comment type="subcellular location">
    <subcellularLocation>
        <location evidence="14 22">Postsynaptic cell membrane</location>
        <topology evidence="14 22">Multi-pass membrane protein</topology>
    </subcellularLocation>
</comment>
<evidence type="ECO:0000256" key="8">
    <source>
        <dbReference type="ARBA" id="ARBA00023136"/>
    </source>
</evidence>
<dbReference type="Gene3D" id="3.40.50.2300">
    <property type="match status" value="2"/>
</dbReference>
<evidence type="ECO:0000313" key="27">
    <source>
        <dbReference type="RefSeq" id="XP_028990628.1"/>
    </source>
</evidence>
<feature type="transmembrane region" description="Helical" evidence="22">
    <location>
        <begin position="606"/>
        <end position="624"/>
    </location>
</feature>
<dbReference type="SMART" id="SM00079">
    <property type="entry name" value="PBPe"/>
    <property type="match status" value="1"/>
</dbReference>
<dbReference type="CDD" id="cd13730">
    <property type="entry name" value="PBP2_iGluR_delta_1"/>
    <property type="match status" value="1"/>
</dbReference>
<keyword evidence="26" id="KW-1185">Reference proteome</keyword>
<comment type="function">
    <text evidence="17">Member of the ionotropic glutamate receptor family, which plays a crucial role in synaptic organization and signal transduction in the central nervous system. Although it shares structural features with ionotropic glutamate receptors, does not bind glutamate as a primary ligand. Promotes synaptogenesis and mediates the D-Serine-dependent long term depression signals and AMPA receptor endocytosis of cerebellar parallel fiber-Purkinje cell (PF-PC) synapses through the NRX1B-CBLN1-GRID2 triad complex. In the presence of neurexins and cerebellins, forms cation-selective channels that are proposed to be gated by glycine and D-serine. However, recent research disputes this ligand-gated cation channel activity. Cation-selective ion channel activity can be triggered by GRM1 in Purkinje cells.</text>
</comment>
<evidence type="ECO:0000256" key="3">
    <source>
        <dbReference type="ARBA" id="ARBA00022692"/>
    </source>
</evidence>
<keyword evidence="10" id="KW-0325">Glycoprotein</keyword>
<keyword evidence="8 22" id="KW-0472">Membrane</keyword>
<feature type="domain" description="Ionotropic glutamate receptor L-glutamate and glycine-binding" evidence="25">
    <location>
        <begin position="450"/>
        <end position="512"/>
    </location>
</feature>
<evidence type="ECO:0000256" key="13">
    <source>
        <dbReference type="ARBA" id="ARBA00023303"/>
    </source>
</evidence>
<dbReference type="SUPFAM" id="SSF53822">
    <property type="entry name" value="Periplasmic binding protein-like I"/>
    <property type="match status" value="1"/>
</dbReference>
<feature type="site" description="Crucial to convey clamshell closure to channel opening" evidence="20">
    <location>
        <position position="672"/>
    </location>
</feature>
<evidence type="ECO:0000256" key="2">
    <source>
        <dbReference type="ARBA" id="ARBA00022475"/>
    </source>
</evidence>
<dbReference type="Proteomes" id="UP000515150">
    <property type="component" value="Chromosome 19"/>
</dbReference>
<dbReference type="InterPro" id="IPR019594">
    <property type="entry name" value="Glu/Gly-bd"/>
</dbReference>
<keyword evidence="11 22" id="KW-0628">Postsynaptic cell membrane</keyword>
<evidence type="ECO:0000256" key="5">
    <source>
        <dbReference type="ARBA" id="ARBA00022989"/>
    </source>
</evidence>
<feature type="compositionally biased region" description="Polar residues" evidence="23">
    <location>
        <begin position="965"/>
        <end position="975"/>
    </location>
</feature>
<dbReference type="CDD" id="cd06392">
    <property type="entry name" value="PBP1_iGluR_delta_1"/>
    <property type="match status" value="1"/>
</dbReference>
<evidence type="ECO:0000259" key="24">
    <source>
        <dbReference type="SMART" id="SM00079"/>
    </source>
</evidence>
<evidence type="ECO:0000256" key="16">
    <source>
        <dbReference type="ARBA" id="ARBA00036634"/>
    </source>
</evidence>
<evidence type="ECO:0000256" key="19">
    <source>
        <dbReference type="PIRSR" id="PIRSR601508-1"/>
    </source>
</evidence>
<dbReference type="GO" id="GO:0051963">
    <property type="term" value="P:regulation of synapse assembly"/>
    <property type="evidence" value="ECO:0007669"/>
    <property type="project" value="UniProtKB-ARBA"/>
</dbReference>
<feature type="transmembrane region" description="Helical" evidence="22">
    <location>
        <begin position="644"/>
        <end position="665"/>
    </location>
</feature>
<dbReference type="Pfam" id="PF00060">
    <property type="entry name" value="Lig_chan"/>
    <property type="match status" value="1"/>
</dbReference>
<evidence type="ECO:0000256" key="23">
    <source>
        <dbReference type="SAM" id="MobiDB-lite"/>
    </source>
</evidence>
<feature type="disulfide bond" evidence="21">
    <location>
        <begin position="81"/>
        <end position="353"/>
    </location>
</feature>
<comment type="catalytic activity">
    <reaction evidence="15">
        <text>Na(+)(in) = Na(+)(out)</text>
        <dbReference type="Rhea" id="RHEA:34963"/>
        <dbReference type="ChEBI" id="CHEBI:29101"/>
    </reaction>
</comment>
<evidence type="ECO:0000256" key="21">
    <source>
        <dbReference type="PIRSR" id="PIRSR601508-3"/>
    </source>
</evidence>
<dbReference type="SMART" id="SM00918">
    <property type="entry name" value="Lig_chan-Glu_bd"/>
    <property type="match status" value="1"/>
</dbReference>
<gene>
    <name evidence="27" type="primary">grid1b</name>
</gene>
<keyword evidence="2 22" id="KW-1003">Cell membrane</keyword>
<evidence type="ECO:0000256" key="4">
    <source>
        <dbReference type="ARBA" id="ARBA00022729"/>
    </source>
</evidence>
<dbReference type="GeneID" id="114846047"/>
<proteinExistence type="inferred from homology"/>
<dbReference type="PANTHER" id="PTHR18966">
    <property type="entry name" value="IONOTROPIC GLUTAMATE RECEPTOR"/>
    <property type="match status" value="1"/>
</dbReference>
<dbReference type="InterPro" id="IPR001320">
    <property type="entry name" value="Iontro_rcpt_C"/>
</dbReference>
<comment type="function">
    <text evidence="22">Receptor for glutamate that functions as a ligand-gated ion channel in the central nervous system and plays an important role in excitatory synaptic transmission. L-glutamate acts as an excitatory neurotransmitter at many synapses in the central nervous system.</text>
</comment>
<dbReference type="Pfam" id="PF01094">
    <property type="entry name" value="ANF_receptor"/>
    <property type="match status" value="1"/>
</dbReference>
<evidence type="ECO:0000256" key="15">
    <source>
        <dbReference type="ARBA" id="ARBA00036239"/>
    </source>
</evidence>
<dbReference type="InterPro" id="IPR001508">
    <property type="entry name" value="Iono_Glu_rcpt_met"/>
</dbReference>
<evidence type="ECO:0000256" key="20">
    <source>
        <dbReference type="PIRSR" id="PIRSR601508-2"/>
    </source>
</evidence>
<keyword evidence="13 22" id="KW-0407">Ion channel</keyword>
<evidence type="ECO:0000313" key="26">
    <source>
        <dbReference type="Proteomes" id="UP000515150"/>
    </source>
</evidence>
<keyword evidence="21" id="KW-1015">Disulfide bond</keyword>
<accession>A0A6P7L821</accession>
<feature type="binding site" evidence="19">
    <location>
        <position position="749"/>
    </location>
    <ligand>
        <name>L-glutamate</name>
        <dbReference type="ChEBI" id="CHEBI:29985"/>
    </ligand>
</feature>
<sequence length="1030" mass="114208">MEMLILLFHSLWILQCNTASGDSIIHIGAIFEENAVRDDEVFQLAVSDLSLSDDILQSEKITHSIKLIEPNNPFQAVQEACELMNQGILALVTSTGCASASALQSLTDAMHIPHLYIQRHSEGSPRTACQLNPSPGGQRYTLAARPPVRLNDVMLTLVEELRWQKFIVFYDIEYDIRGLQGFLDQTSRQGVDVALQRVDRNISKVFTNLFTTMRTEELNRYRDTLRRAILLLSPHGAHTFIQQAVETNLASKDSHWVFVNEEISDTQILELTHSALGRMTVIRQIFPLWRDSSNRCMRQNHRISSLLCDPQEGYLQNLEVSNLYLYDSVLMLANAFYRKLEDRKWHSMASLNCIRKSTKPWNGGWSMLETIQKGNITGLTGTMDFKDSGSNSHVQFEILGSSFSETFGKDIKRLATWDSVHGLNGSLKESRIENGMQGVTVKVVTLLEDPFVMVAENILGQPKRYKGFSIDVLDALAKILGFKYEIYQVADSKYGSQLPNGSWNGMIGDLISKRADLAVSAITITPERENVVDFSKRYLDYSVGILLRKPEEKINIFSLFAPFDLAVWACIAAAIPVVGVLIFLLNRLQALRSCSTQNAPGQPSSSVGSGTLHSAIWIVYGAFVQQGGDGVAASVALRIVMGSWWLFTLIVCSSYTANLAAYLTVSRMDHAIRSFQDLARQMDVDYGTVRDSAVYDYFRNKGTNPLEQDSTYAELWRTVSKNSGMDFSVSSPSEGIRKAKKSPYAFLWDMAVLEYAALTDDDCTITVSGNSMSSKGYGIAMQHGSPYRDLFSQKILELQEKGDLDIMKQKWWPRTGRCDLNSHASTHPDGRSLKLHSFAGIFCILAAGLLLACLVAGLEAWWNGNRCRQEQPKEDKEVNLEQVHRRMNSLLDEDLAHKQIPGPSIEISALDIGSMQPSQSLVPGSESVRDYPPSGLAVTTFLPGEGVPPPLPHPHHGGTLGRTLPPSQGPGSTTLPPHHPLSGTMQCKHRAPNGGLFRQSPGKTPMPMSYQAVSAGPIPEAIEATHSTSI</sequence>
<comment type="catalytic activity">
    <reaction evidence="16">
        <text>Ca(2+)(in) = Ca(2+)(out)</text>
        <dbReference type="Rhea" id="RHEA:29671"/>
        <dbReference type="ChEBI" id="CHEBI:29108"/>
    </reaction>
</comment>
<evidence type="ECO:0000256" key="6">
    <source>
        <dbReference type="ARBA" id="ARBA00023018"/>
    </source>
</evidence>
<feature type="domain" description="Ionotropic glutamate receptor C-terminal" evidence="24">
    <location>
        <begin position="440"/>
        <end position="814"/>
    </location>
</feature>
<feature type="binding site" evidence="19">
    <location>
        <position position="523"/>
    </location>
    <ligand>
        <name>L-glutamate</name>
        <dbReference type="ChEBI" id="CHEBI:29985"/>
    </ligand>
</feature>
<feature type="transmembrane region" description="Helical" evidence="22">
    <location>
        <begin position="838"/>
        <end position="862"/>
    </location>
</feature>
<keyword evidence="9 22" id="KW-0675">Receptor</keyword>
<dbReference type="GO" id="GO:0098839">
    <property type="term" value="C:postsynaptic density membrane"/>
    <property type="evidence" value="ECO:0007669"/>
    <property type="project" value="UniProtKB-ARBA"/>
</dbReference>
<dbReference type="GO" id="GO:0015276">
    <property type="term" value="F:ligand-gated monoatomic ion channel activity"/>
    <property type="evidence" value="ECO:0007669"/>
    <property type="project" value="InterPro"/>
</dbReference>
<dbReference type="FunFam" id="3.40.50.2300:FF:000068">
    <property type="entry name" value="Glutamate receptor, ionotropic, delta 1b"/>
    <property type="match status" value="1"/>
</dbReference>
<feature type="transmembrane region" description="Helical" evidence="22">
    <location>
        <begin position="565"/>
        <end position="585"/>
    </location>
</feature>
<keyword evidence="3 22" id="KW-0812">Transmembrane</keyword>
<dbReference type="GO" id="GO:0038023">
    <property type="term" value="F:signaling receptor activity"/>
    <property type="evidence" value="ECO:0007669"/>
    <property type="project" value="InterPro"/>
</dbReference>
<dbReference type="FunFam" id="1.10.287.70:FF:000045">
    <property type="entry name" value="Glutamate receptor, ionotropic, delta 2"/>
    <property type="match status" value="1"/>
</dbReference>
<feature type="signal peptide" evidence="22">
    <location>
        <begin position="1"/>
        <end position="21"/>
    </location>
</feature>
<dbReference type="SUPFAM" id="SSF53850">
    <property type="entry name" value="Periplasmic binding protein-like II"/>
    <property type="match status" value="1"/>
</dbReference>
<evidence type="ECO:0000256" key="1">
    <source>
        <dbReference type="ARBA" id="ARBA00022448"/>
    </source>
</evidence>
<keyword evidence="12 22" id="KW-1071">Ligand-gated ion channel</keyword>
<keyword evidence="7 22" id="KW-0406">Ion transport</keyword>
<feature type="disulfide bond" evidence="21">
    <location>
        <begin position="763"/>
        <end position="818"/>
    </location>
</feature>
<keyword evidence="5 22" id="KW-1133">Transmembrane helix</keyword>
<comment type="similarity">
    <text evidence="18">Belongs to the glutamate-gated ion channel (TC 1.A.10.1) family. GRID2 subfamily.</text>
</comment>
<dbReference type="PRINTS" id="PR00177">
    <property type="entry name" value="NMDARECEPTOR"/>
</dbReference>
<evidence type="ECO:0000256" key="9">
    <source>
        <dbReference type="ARBA" id="ARBA00023170"/>
    </source>
</evidence>
<evidence type="ECO:0000256" key="11">
    <source>
        <dbReference type="ARBA" id="ARBA00023257"/>
    </source>
</evidence>
<evidence type="ECO:0000259" key="25">
    <source>
        <dbReference type="SMART" id="SM00918"/>
    </source>
</evidence>
<dbReference type="CTD" id="557511"/>
<evidence type="ECO:0000256" key="12">
    <source>
        <dbReference type="ARBA" id="ARBA00023286"/>
    </source>
</evidence>
<protein>
    <recommendedName>
        <fullName evidence="22">Glutamate receptor</fullName>
    </recommendedName>
</protein>
<dbReference type="FunFam" id="3.40.190.10:FF:000040">
    <property type="entry name" value="Glutamate receptor, ionotropic, delta 2"/>
    <property type="match status" value="1"/>
</dbReference>
<dbReference type="InterPro" id="IPR028082">
    <property type="entry name" value="Peripla_BP_I"/>
</dbReference>
<dbReference type="AlphaFoldDB" id="A0A6P7L821"/>
<evidence type="ECO:0000256" key="17">
    <source>
        <dbReference type="ARBA" id="ARBA00056512"/>
    </source>
</evidence>
<dbReference type="FunFam" id="3.40.190.10:FF:000024">
    <property type="entry name" value="Glutamate receptor, ionotropic, delta 1"/>
    <property type="match status" value="1"/>
</dbReference>
<feature type="chain" id="PRO_5028515120" description="Glutamate receptor" evidence="22">
    <location>
        <begin position="22"/>
        <end position="1030"/>
    </location>
</feature>
<evidence type="ECO:0000256" key="14">
    <source>
        <dbReference type="ARBA" id="ARBA00034104"/>
    </source>
</evidence>
<reference evidence="27" key="1">
    <citation type="submission" date="2025-08" db="UniProtKB">
        <authorList>
            <consortium name="RefSeq"/>
        </authorList>
    </citation>
    <scope>IDENTIFICATION</scope>
</reference>
<dbReference type="RefSeq" id="XP_028990628.1">
    <property type="nucleotide sequence ID" value="XM_029134795.3"/>
</dbReference>
<dbReference type="Gene3D" id="3.40.190.10">
    <property type="entry name" value="Periplasmic binding protein-like II"/>
    <property type="match status" value="2"/>
</dbReference>
<organism evidence="26 27">
    <name type="scientific">Betta splendens</name>
    <name type="common">Siamese fighting fish</name>
    <dbReference type="NCBI Taxonomy" id="158456"/>
    <lineage>
        <taxon>Eukaryota</taxon>
        <taxon>Metazoa</taxon>
        <taxon>Chordata</taxon>
        <taxon>Craniata</taxon>
        <taxon>Vertebrata</taxon>
        <taxon>Euteleostomi</taxon>
        <taxon>Actinopterygii</taxon>
        <taxon>Neopterygii</taxon>
        <taxon>Teleostei</taxon>
        <taxon>Neoteleostei</taxon>
        <taxon>Acanthomorphata</taxon>
        <taxon>Anabantaria</taxon>
        <taxon>Anabantiformes</taxon>
        <taxon>Anabantoidei</taxon>
        <taxon>Osphronemidae</taxon>
        <taxon>Betta</taxon>
    </lineage>
</organism>
<keyword evidence="6 22" id="KW-0770">Synapse</keyword>